<proteinExistence type="predicted"/>
<evidence type="ECO:0000256" key="1">
    <source>
        <dbReference type="ARBA" id="ARBA00023002"/>
    </source>
</evidence>
<feature type="domain" description="NADP-dependent oxidoreductase" evidence="2">
    <location>
        <begin position="15"/>
        <end position="314"/>
    </location>
</feature>
<dbReference type="PATRIC" id="fig|1486262.3.peg.1794"/>
<keyword evidence="1" id="KW-0560">Oxidoreductase</keyword>
<dbReference type="SUPFAM" id="SSF51430">
    <property type="entry name" value="NAD(P)-linked oxidoreductase"/>
    <property type="match status" value="1"/>
</dbReference>
<dbReference type="KEGG" id="mey:TM49_08665"/>
<dbReference type="CDD" id="cd19081">
    <property type="entry name" value="AKR_AKR9C1"/>
    <property type="match status" value="1"/>
</dbReference>
<dbReference type="PANTHER" id="PTHR43364">
    <property type="entry name" value="NADH-SPECIFIC METHYLGLYOXAL REDUCTASE-RELATED"/>
    <property type="match status" value="1"/>
</dbReference>
<dbReference type="InterPro" id="IPR050523">
    <property type="entry name" value="AKR_Detox_Biosynth"/>
</dbReference>
<evidence type="ECO:0000259" key="2">
    <source>
        <dbReference type="Pfam" id="PF00248"/>
    </source>
</evidence>
<dbReference type="InterPro" id="IPR023210">
    <property type="entry name" value="NADP_OxRdtase_dom"/>
</dbReference>
<protein>
    <submittedName>
        <fullName evidence="3">Alcohol dehydrogenase</fullName>
    </submittedName>
</protein>
<dbReference type="GO" id="GO:0005829">
    <property type="term" value="C:cytosol"/>
    <property type="evidence" value="ECO:0007669"/>
    <property type="project" value="UniProtKB-ARBA"/>
</dbReference>
<dbReference type="GO" id="GO:0016491">
    <property type="term" value="F:oxidoreductase activity"/>
    <property type="evidence" value="ECO:0007669"/>
    <property type="project" value="UniProtKB-KW"/>
</dbReference>
<organism evidence="3 4">
    <name type="scientific">Martelella endophytica</name>
    <dbReference type="NCBI Taxonomy" id="1486262"/>
    <lineage>
        <taxon>Bacteria</taxon>
        <taxon>Pseudomonadati</taxon>
        <taxon>Pseudomonadota</taxon>
        <taxon>Alphaproteobacteria</taxon>
        <taxon>Hyphomicrobiales</taxon>
        <taxon>Aurantimonadaceae</taxon>
        <taxon>Martelella</taxon>
    </lineage>
</organism>
<sequence length="316" mass="34438">MHKRMLGRTGMEIAPIVFGGNVFGWTADEATSFDLLDRFVGAGFNAIDTADVYSRWIPGNSGGESETIIGDWLQRGGVSRDEVIIVTKVGSDMGDGRKGLKEDWIMQAVEDSLRRLKTDYIDVYLAHRPDPDTPYEETIAAFTKLREQGKVRAIGASNFSAEQLEETLRLAEQTGRARFDVLQPEYNLYARSGFEGALAELCVEHDIGVIPYYSLASGFLTGKYKSAEDTEGAARGGGVAKYFDDRGRRILAALEQVAGETGETPATIALAWLMTRRGVTAPIVSASKPEQMDAMLKAPEVALSAEALEILQEAGE</sequence>
<dbReference type="FunFam" id="3.20.20.100:FF:000004">
    <property type="entry name" value="Oxidoreductase, aldo/keto reductase"/>
    <property type="match status" value="1"/>
</dbReference>
<name>A0A0D5LPP0_MAREN</name>
<dbReference type="Pfam" id="PF00248">
    <property type="entry name" value="Aldo_ket_red"/>
    <property type="match status" value="1"/>
</dbReference>
<dbReference type="AlphaFoldDB" id="A0A0D5LPP0"/>
<dbReference type="RefSeq" id="WP_045680580.1">
    <property type="nucleotide sequence ID" value="NZ_CP010803.1"/>
</dbReference>
<gene>
    <name evidence="3" type="ORF">TM49_08665</name>
</gene>
<reference evidence="3 4" key="1">
    <citation type="journal article" date="2015" name="Genome Announc.">
        <title>Complete genome sequence of Martelella endophytica YC6887, which has antifungal activity associated with a halophyte.</title>
        <authorList>
            <person name="Khan A."/>
            <person name="Khan H."/>
            <person name="Chung E.J."/>
            <person name="Hossain M.T."/>
            <person name="Chung Y.R."/>
        </authorList>
    </citation>
    <scope>NUCLEOTIDE SEQUENCE [LARGE SCALE GENOMIC DNA]</scope>
    <source>
        <strain evidence="3">YC6887</strain>
    </source>
</reference>
<dbReference type="Gene3D" id="3.20.20.100">
    <property type="entry name" value="NADP-dependent oxidoreductase domain"/>
    <property type="match status" value="1"/>
</dbReference>
<dbReference type="OrthoDB" id="9774523at2"/>
<dbReference type="Proteomes" id="UP000032611">
    <property type="component" value="Chromosome"/>
</dbReference>
<dbReference type="PANTHER" id="PTHR43364:SF6">
    <property type="entry name" value="OXIDOREDUCTASE-RELATED"/>
    <property type="match status" value="1"/>
</dbReference>
<evidence type="ECO:0000313" key="3">
    <source>
        <dbReference type="EMBL" id="AJY45737.1"/>
    </source>
</evidence>
<accession>A0A0D5LPP0</accession>
<dbReference type="STRING" id="1486262.TM49_08665"/>
<evidence type="ECO:0000313" key="4">
    <source>
        <dbReference type="Proteomes" id="UP000032611"/>
    </source>
</evidence>
<keyword evidence="4" id="KW-1185">Reference proteome</keyword>
<dbReference type="EMBL" id="CP010803">
    <property type="protein sequence ID" value="AJY45737.1"/>
    <property type="molecule type" value="Genomic_DNA"/>
</dbReference>
<dbReference type="HOGENOM" id="CLU_023205_2_0_5"/>
<dbReference type="InterPro" id="IPR036812">
    <property type="entry name" value="NAD(P)_OxRdtase_dom_sf"/>
</dbReference>